<dbReference type="OrthoDB" id="229248at2157"/>
<dbReference type="RefSeq" id="WP_179909923.1">
    <property type="nucleotide sequence ID" value="NZ_CP058910.1"/>
</dbReference>
<sequence>MATDTEITDSDEGKKVIGQDGDEIGRVVEVSHGTAHVEPDPDISDTIMTKLGWGSRGEDTYPLQEEKVESVTDDEIRLGAI</sequence>
<protein>
    <submittedName>
        <fullName evidence="1">PRC-barrel domain containing protein</fullName>
    </submittedName>
</protein>
<organism evidence="1 2">
    <name type="scientific">Halosimplex rubrum</name>
    <dbReference type="NCBI Taxonomy" id="869889"/>
    <lineage>
        <taxon>Archaea</taxon>
        <taxon>Methanobacteriati</taxon>
        <taxon>Methanobacteriota</taxon>
        <taxon>Stenosarchaea group</taxon>
        <taxon>Halobacteria</taxon>
        <taxon>Halobacteriales</taxon>
        <taxon>Haloarculaceae</taxon>
        <taxon>Halosimplex</taxon>
    </lineage>
</organism>
<reference evidence="1 2" key="1">
    <citation type="submission" date="2020-07" db="EMBL/GenBank/DDBJ databases">
        <title>Halosimplex pelagicum sp. nov. and Halosimplex rubrum sp. nov., isolated from salted brown alga Laminaria, and emended description of the genus Halosimplex.</title>
        <authorList>
            <person name="Cui H."/>
        </authorList>
    </citation>
    <scope>NUCLEOTIDE SEQUENCE [LARGE SCALE GENOMIC DNA]</scope>
    <source>
        <strain evidence="1 2">R27</strain>
    </source>
</reference>
<dbReference type="Proteomes" id="UP000509667">
    <property type="component" value="Chromosome"/>
</dbReference>
<dbReference type="KEGG" id="hrr:HZS55_01060"/>
<accession>A0A7D5P2X6</accession>
<keyword evidence="2" id="KW-1185">Reference proteome</keyword>
<evidence type="ECO:0000313" key="1">
    <source>
        <dbReference type="EMBL" id="QLH75978.1"/>
    </source>
</evidence>
<dbReference type="EMBL" id="CP058910">
    <property type="protein sequence ID" value="QLH75978.1"/>
    <property type="molecule type" value="Genomic_DNA"/>
</dbReference>
<proteinExistence type="predicted"/>
<gene>
    <name evidence="1" type="ORF">HZS55_01060</name>
</gene>
<evidence type="ECO:0000313" key="2">
    <source>
        <dbReference type="Proteomes" id="UP000509667"/>
    </source>
</evidence>
<dbReference type="AlphaFoldDB" id="A0A7D5P2X6"/>
<dbReference type="GeneID" id="56076409"/>
<name>A0A7D5P2X6_9EURY</name>